<organism evidence="1 2">
    <name type="scientific">Cnephaeus nilssonii</name>
    <name type="common">Northern bat</name>
    <name type="synonym">Eptesicus nilssonii</name>
    <dbReference type="NCBI Taxonomy" id="3371016"/>
    <lineage>
        <taxon>Eukaryota</taxon>
        <taxon>Metazoa</taxon>
        <taxon>Chordata</taxon>
        <taxon>Craniata</taxon>
        <taxon>Vertebrata</taxon>
        <taxon>Euteleostomi</taxon>
        <taxon>Mammalia</taxon>
        <taxon>Eutheria</taxon>
        <taxon>Laurasiatheria</taxon>
        <taxon>Chiroptera</taxon>
        <taxon>Yangochiroptera</taxon>
        <taxon>Vespertilionidae</taxon>
        <taxon>Cnephaeus</taxon>
    </lineage>
</organism>
<accession>A0AA40HR29</accession>
<sequence length="105" mass="11817">MPAIFRATPWWSVHVIAFQKPPPSRRLLKGLVHHRTGTQLHREKRKRTLFRINEGTCNDAGKLLGSGDGISGHQPVVRGPLVVCEVRKVGDRWSSHNIPLSQNLI</sequence>
<comment type="caution">
    <text evidence="1">The sequence shown here is derived from an EMBL/GenBank/DDBJ whole genome shotgun (WGS) entry which is preliminary data.</text>
</comment>
<reference evidence="1" key="1">
    <citation type="submission" date="2023-06" db="EMBL/GenBank/DDBJ databases">
        <title>Reference genome for the Northern bat (Eptesicus nilssonii), a most northern bat species.</title>
        <authorList>
            <person name="Laine V.N."/>
            <person name="Pulliainen A.T."/>
            <person name="Lilley T.M."/>
        </authorList>
    </citation>
    <scope>NUCLEOTIDE SEQUENCE</scope>
    <source>
        <strain evidence="1">BLF_Eptnil</strain>
        <tissue evidence="1">Kidney</tissue>
    </source>
</reference>
<name>A0AA40HR29_CNENI</name>
<dbReference type="Proteomes" id="UP001177744">
    <property type="component" value="Unassembled WGS sequence"/>
</dbReference>
<dbReference type="EMBL" id="JAULJE010000013">
    <property type="protein sequence ID" value="KAK1335859.1"/>
    <property type="molecule type" value="Genomic_DNA"/>
</dbReference>
<gene>
    <name evidence="1" type="ORF">QTO34_003657</name>
</gene>
<dbReference type="AlphaFoldDB" id="A0AA40HR29"/>
<keyword evidence="2" id="KW-1185">Reference proteome</keyword>
<evidence type="ECO:0000313" key="1">
    <source>
        <dbReference type="EMBL" id="KAK1335859.1"/>
    </source>
</evidence>
<protein>
    <submittedName>
        <fullName evidence="1">Uncharacterized protein</fullName>
    </submittedName>
</protein>
<proteinExistence type="predicted"/>
<evidence type="ECO:0000313" key="2">
    <source>
        <dbReference type="Proteomes" id="UP001177744"/>
    </source>
</evidence>